<dbReference type="EMBL" id="KP795707">
    <property type="protein sequence ID" value="AKN40797.1"/>
    <property type="molecule type" value="Genomic_DNA"/>
</dbReference>
<accession>A0A0H4A1H4</accession>
<evidence type="ECO:0000256" key="1">
    <source>
        <dbReference type="SAM" id="Phobius"/>
    </source>
</evidence>
<dbReference type="AlphaFoldDB" id="A0A0H4A1H4"/>
<evidence type="ECO:0000313" key="2">
    <source>
        <dbReference type="EMBL" id="AKN40797.1"/>
    </source>
</evidence>
<proteinExistence type="predicted"/>
<organism evidence="2">
    <name type="scientific">Vibrio tasmaniensis</name>
    <dbReference type="NCBI Taxonomy" id="212663"/>
    <lineage>
        <taxon>Bacteria</taxon>
        <taxon>Pseudomonadati</taxon>
        <taxon>Pseudomonadota</taxon>
        <taxon>Gammaproteobacteria</taxon>
        <taxon>Vibrionales</taxon>
        <taxon>Vibrionaceae</taxon>
        <taxon>Vibrio</taxon>
    </lineage>
</organism>
<keyword evidence="1" id="KW-0472">Membrane</keyword>
<sequence>MSKVISIRISESTQLTLEMKAKSEGKSVSDFVKQAVNDSLDTHKIDKIKAEQREQEQELEKLLKRSHMSTQSIISKLSKADQALEDWEEKTNGLSPSFSTLVIIILAGFSTFFSLLNLIITFLTIK</sequence>
<name>A0A0H4A1H4_9VIBR</name>
<protein>
    <submittedName>
        <fullName evidence="2">Uncharacterized protein</fullName>
    </submittedName>
</protein>
<feature type="transmembrane region" description="Helical" evidence="1">
    <location>
        <begin position="101"/>
        <end position="125"/>
    </location>
</feature>
<reference evidence="2" key="1">
    <citation type="journal article" date="2015" name="MBio">
        <title>Eco-Evolutionary Dynamics of Episomes among Ecologically Cohesive Bacterial Populations.</title>
        <authorList>
            <person name="Xue H."/>
            <person name="Cordero O.X."/>
            <person name="Camas F.M."/>
            <person name="Trimble W."/>
            <person name="Meyer F."/>
            <person name="Guglielmini J."/>
            <person name="Rocha E.P."/>
            <person name="Polz M.F."/>
        </authorList>
    </citation>
    <scope>NUCLEOTIDE SEQUENCE</scope>
    <source>
        <strain evidence="2">1F_279</strain>
    </source>
</reference>
<keyword evidence="1" id="KW-0812">Transmembrane</keyword>
<keyword evidence="1" id="KW-1133">Transmembrane helix</keyword>